<comment type="subcellular location">
    <subcellularLocation>
        <location evidence="1">Nucleus</location>
    </subcellularLocation>
</comment>
<dbReference type="GO" id="GO:0006351">
    <property type="term" value="P:DNA-templated transcription"/>
    <property type="evidence" value="ECO:0007669"/>
    <property type="project" value="InterPro"/>
</dbReference>
<keyword evidence="7" id="KW-0539">Nucleus</keyword>
<evidence type="ECO:0000256" key="8">
    <source>
        <dbReference type="SAM" id="MobiDB-lite"/>
    </source>
</evidence>
<dbReference type="GO" id="GO:0008270">
    <property type="term" value="F:zinc ion binding"/>
    <property type="evidence" value="ECO:0007669"/>
    <property type="project" value="InterPro"/>
</dbReference>
<evidence type="ECO:0000256" key="4">
    <source>
        <dbReference type="ARBA" id="ARBA00023015"/>
    </source>
</evidence>
<reference evidence="10" key="1">
    <citation type="submission" date="2020-04" db="EMBL/GenBank/DDBJ databases">
        <title>Genome Assembly and Annotation of Botryosphaeria dothidea sdau 11-99, a Latent Pathogen of Apple Fruit Ring Rot in China.</title>
        <authorList>
            <person name="Yu C."/>
            <person name="Diao Y."/>
            <person name="Lu Q."/>
            <person name="Zhao J."/>
            <person name="Cui S."/>
            <person name="Peng C."/>
            <person name="He B."/>
            <person name="Liu H."/>
        </authorList>
    </citation>
    <scope>NUCLEOTIDE SEQUENCE [LARGE SCALE GENOMIC DNA]</scope>
    <source>
        <strain evidence="10">Sdau11-99</strain>
    </source>
</reference>
<evidence type="ECO:0000256" key="5">
    <source>
        <dbReference type="ARBA" id="ARBA00023125"/>
    </source>
</evidence>
<accession>A0A8H4IW10</accession>
<dbReference type="Proteomes" id="UP000572817">
    <property type="component" value="Unassembled WGS sequence"/>
</dbReference>
<keyword evidence="2" id="KW-0479">Metal-binding</keyword>
<keyword evidence="11" id="KW-1185">Reference proteome</keyword>
<evidence type="ECO:0000313" key="10">
    <source>
        <dbReference type="EMBL" id="KAF4308207.1"/>
    </source>
</evidence>
<evidence type="ECO:0000259" key="9">
    <source>
        <dbReference type="Pfam" id="PF04082"/>
    </source>
</evidence>
<dbReference type="OrthoDB" id="9970124at2759"/>
<evidence type="ECO:0000256" key="3">
    <source>
        <dbReference type="ARBA" id="ARBA00022833"/>
    </source>
</evidence>
<comment type="caution">
    <text evidence="10">The sequence shown here is derived from an EMBL/GenBank/DDBJ whole genome shotgun (WGS) entry which is preliminary data.</text>
</comment>
<dbReference type="EMBL" id="WWBZ02000022">
    <property type="protein sequence ID" value="KAF4308207.1"/>
    <property type="molecule type" value="Genomic_DNA"/>
</dbReference>
<name>A0A8H4IW10_9PEZI</name>
<keyword evidence="4" id="KW-0805">Transcription regulation</keyword>
<protein>
    <recommendedName>
        <fullName evidence="9">Xylanolytic transcriptional activator regulatory domain-containing protein</fullName>
    </recommendedName>
</protein>
<dbReference type="GO" id="GO:0043565">
    <property type="term" value="F:sequence-specific DNA binding"/>
    <property type="evidence" value="ECO:0007669"/>
    <property type="project" value="TreeGrafter"/>
</dbReference>
<keyword evidence="3" id="KW-0862">Zinc</keyword>
<organism evidence="10 11">
    <name type="scientific">Botryosphaeria dothidea</name>
    <dbReference type="NCBI Taxonomy" id="55169"/>
    <lineage>
        <taxon>Eukaryota</taxon>
        <taxon>Fungi</taxon>
        <taxon>Dikarya</taxon>
        <taxon>Ascomycota</taxon>
        <taxon>Pezizomycotina</taxon>
        <taxon>Dothideomycetes</taxon>
        <taxon>Dothideomycetes incertae sedis</taxon>
        <taxon>Botryosphaeriales</taxon>
        <taxon>Botryosphaeriaceae</taxon>
        <taxon>Botryosphaeria</taxon>
    </lineage>
</organism>
<evidence type="ECO:0000256" key="7">
    <source>
        <dbReference type="ARBA" id="ARBA00023242"/>
    </source>
</evidence>
<sequence>MMQFDELTGSGFALVGIRPCPSERSRPAALAITYCTGTLFSSSRNRSVPDRYHAAQSTAAEKKHCLRQMQAPQGQVYSLHLENRVHGLEALVNRLQVHSGASASPAPRPPPHYPADSPADPSPHEAQTPSAPRIGPEQPLAHEVGLLSLQAANSPKYLGPSSGLAFAHLIFASAPHTQGLSTQLSADLPQTQFTDTACAPELPSIPEIHRFVAAYLDHFHPLYPFVDELYIDDLVDRCSSSSPQASDSDVCMLYLIIAIGSSTLESQLGGDFASATYLVSAMKALADIPLHESIQGVQIMLLLAISSFYFPGSFNAWFLTHTILASCLDLGLQRKQPVGMTK</sequence>
<evidence type="ECO:0000313" key="11">
    <source>
        <dbReference type="Proteomes" id="UP000572817"/>
    </source>
</evidence>
<evidence type="ECO:0000256" key="6">
    <source>
        <dbReference type="ARBA" id="ARBA00023163"/>
    </source>
</evidence>
<dbReference type="InterPro" id="IPR052202">
    <property type="entry name" value="Yeast_MetPath_Reg"/>
</dbReference>
<proteinExistence type="predicted"/>
<dbReference type="GO" id="GO:0045944">
    <property type="term" value="P:positive regulation of transcription by RNA polymerase II"/>
    <property type="evidence" value="ECO:0007669"/>
    <property type="project" value="TreeGrafter"/>
</dbReference>
<keyword evidence="6" id="KW-0804">Transcription</keyword>
<gene>
    <name evidence="10" type="ORF">GTA08_BOTSDO04439</name>
</gene>
<feature type="domain" description="Xylanolytic transcriptional activator regulatory" evidence="9">
    <location>
        <begin position="214"/>
        <end position="336"/>
    </location>
</feature>
<dbReference type="GO" id="GO:0000981">
    <property type="term" value="F:DNA-binding transcription factor activity, RNA polymerase II-specific"/>
    <property type="evidence" value="ECO:0007669"/>
    <property type="project" value="TreeGrafter"/>
</dbReference>
<dbReference type="AlphaFoldDB" id="A0A8H4IW10"/>
<dbReference type="Pfam" id="PF04082">
    <property type="entry name" value="Fungal_trans"/>
    <property type="match status" value="1"/>
</dbReference>
<dbReference type="PANTHER" id="PTHR47782">
    <property type="entry name" value="ZN(II)2CYS6 TRANSCRIPTION FACTOR (EUROFUNG)-RELATED"/>
    <property type="match status" value="1"/>
</dbReference>
<dbReference type="GO" id="GO:0005634">
    <property type="term" value="C:nucleus"/>
    <property type="evidence" value="ECO:0007669"/>
    <property type="project" value="UniProtKB-SubCell"/>
</dbReference>
<evidence type="ECO:0000256" key="2">
    <source>
        <dbReference type="ARBA" id="ARBA00022723"/>
    </source>
</evidence>
<dbReference type="CDD" id="cd12148">
    <property type="entry name" value="fungal_TF_MHR"/>
    <property type="match status" value="1"/>
</dbReference>
<evidence type="ECO:0000256" key="1">
    <source>
        <dbReference type="ARBA" id="ARBA00004123"/>
    </source>
</evidence>
<dbReference type="InterPro" id="IPR007219">
    <property type="entry name" value="XnlR_reg_dom"/>
</dbReference>
<feature type="region of interest" description="Disordered" evidence="8">
    <location>
        <begin position="98"/>
        <end position="137"/>
    </location>
</feature>
<keyword evidence="5" id="KW-0238">DNA-binding</keyword>
<dbReference type="PANTHER" id="PTHR47782:SF12">
    <property type="entry name" value="ZN(II)2CYS6 TRANSCRIPTION FACTOR (EUROFUNG)"/>
    <property type="match status" value="1"/>
</dbReference>